<dbReference type="Pfam" id="PF00557">
    <property type="entry name" value="Peptidase_M24"/>
    <property type="match status" value="1"/>
</dbReference>
<comment type="caution">
    <text evidence="9">The sequence shown here is derived from an EMBL/GenBank/DDBJ whole genome shotgun (WGS) entry which is preliminary data.</text>
</comment>
<dbReference type="SUPFAM" id="SSF55920">
    <property type="entry name" value="Creatinase/aminopeptidase"/>
    <property type="match status" value="1"/>
</dbReference>
<comment type="cofactor">
    <cofactor evidence="6">
        <name>Co(2+)</name>
        <dbReference type="ChEBI" id="CHEBI:48828"/>
    </cofactor>
    <cofactor evidence="6">
        <name>Zn(2+)</name>
        <dbReference type="ChEBI" id="CHEBI:29105"/>
    </cofactor>
    <cofactor evidence="6">
        <name>Mn(2+)</name>
        <dbReference type="ChEBI" id="CHEBI:29035"/>
    </cofactor>
    <cofactor evidence="6">
        <name>Fe(2+)</name>
        <dbReference type="ChEBI" id="CHEBI:29033"/>
    </cofactor>
    <text evidence="6">Binds 2 divalent metal cations per subunit. Has a high-affinity and a low affinity metal-binding site. The true nature of the physiological cofactor is under debate. The enzyme is active with cobalt, zinc, manganese or divalent iron ions. Most likely, methionine aminopeptidases function as mononuclear Fe(2+)-metalloproteases under physiological conditions, and the catalytically relevant metal-binding site has been assigned to the histidine-containing high-affinity site.</text>
</comment>
<dbReference type="GO" id="GO:0006508">
    <property type="term" value="P:proteolysis"/>
    <property type="evidence" value="ECO:0007669"/>
    <property type="project" value="UniProtKB-KW"/>
</dbReference>
<comment type="subunit">
    <text evidence="6">Monomer.</text>
</comment>
<feature type="binding site" evidence="6">
    <location>
        <position position="205"/>
    </location>
    <ligand>
        <name>a divalent metal cation</name>
        <dbReference type="ChEBI" id="CHEBI:60240"/>
        <label>2</label>
        <note>catalytic</note>
    </ligand>
</feature>
<dbReference type="GO" id="GO:0005829">
    <property type="term" value="C:cytosol"/>
    <property type="evidence" value="ECO:0007669"/>
    <property type="project" value="TreeGrafter"/>
</dbReference>
<comment type="similarity">
    <text evidence="6">Belongs to the peptidase M24A family. Methionine aminopeptidase type 1 subfamily.</text>
</comment>
<proteinExistence type="inferred from homology"/>
<feature type="binding site" evidence="6">
    <location>
        <position position="170"/>
    </location>
    <ligand>
        <name>a divalent metal cation</name>
        <dbReference type="ChEBI" id="CHEBI:60240"/>
        <label>2</label>
        <note>catalytic</note>
    </ligand>
</feature>
<dbReference type="InterPro" id="IPR002467">
    <property type="entry name" value="Pept_M24A_MAP1"/>
</dbReference>
<sequence length="250" mass="27848">MVNLKSSQEIAVMAESGKRLRAVVKDLSPLIKPGITTKEIDEKAEELIREQGGESSFKTVSGYLFSTCTPINEQIVHTKPSKRVLKNGDVLTLDIGMLYKGWHTDYAITKVVGGKSENVNVNKFLRIGEETLYLAIKKAKIGNRLGEISEVIEREITGNGYFIIKELTGHGIGRKLHEDPYIFGFVDRPINKSTLIKKGLVIAIEIIYAMGTETMIYEDDNWSIITMDQSLSACFEHTIAVTERGPVILT</sequence>
<dbReference type="EC" id="3.4.11.18" evidence="6 7"/>
<comment type="function">
    <text evidence="1 6">Removes the N-terminal methionine from nascent proteins. The N-terminal methionine is often cleaved when the second residue in the primary sequence is small and uncharged (Met-Ala-, Cys, Gly, Pro, Ser, Thr, or Val). Requires deformylation of the N(alpha)-formylated initiator methionine before it can be hydrolyzed.</text>
</comment>
<gene>
    <name evidence="6 9" type="primary">map</name>
    <name evidence="9" type="ORF">COW97_00960</name>
</gene>
<dbReference type="PANTHER" id="PTHR43330">
    <property type="entry name" value="METHIONINE AMINOPEPTIDASE"/>
    <property type="match status" value="1"/>
</dbReference>
<dbReference type="Gene3D" id="3.90.230.10">
    <property type="entry name" value="Creatinase/methionine aminopeptidase superfamily"/>
    <property type="match status" value="1"/>
</dbReference>
<evidence type="ECO:0000256" key="1">
    <source>
        <dbReference type="ARBA" id="ARBA00002521"/>
    </source>
</evidence>
<dbReference type="EMBL" id="PCTC01000018">
    <property type="protein sequence ID" value="PIP63726.1"/>
    <property type="molecule type" value="Genomic_DNA"/>
</dbReference>
<feature type="binding site" evidence="6">
    <location>
        <position position="236"/>
    </location>
    <ligand>
        <name>a divalent metal cation</name>
        <dbReference type="ChEBI" id="CHEBI:60240"/>
        <label>2</label>
        <note>catalytic</note>
    </ligand>
</feature>
<feature type="binding site" evidence="6">
    <location>
        <position position="77"/>
    </location>
    <ligand>
        <name>substrate</name>
    </ligand>
</feature>
<dbReference type="NCBIfam" id="TIGR00500">
    <property type="entry name" value="met_pdase_I"/>
    <property type="match status" value="1"/>
</dbReference>
<name>A0A2H0C1D9_9BACT</name>
<keyword evidence="2 6" id="KW-0031">Aminopeptidase</keyword>
<evidence type="ECO:0000256" key="4">
    <source>
        <dbReference type="ARBA" id="ARBA00022723"/>
    </source>
</evidence>
<dbReference type="InterPro" id="IPR000994">
    <property type="entry name" value="Pept_M24"/>
</dbReference>
<dbReference type="PRINTS" id="PR00599">
    <property type="entry name" value="MAPEPTIDASE"/>
</dbReference>
<feature type="binding site" evidence="6">
    <location>
        <position position="105"/>
    </location>
    <ligand>
        <name>a divalent metal cation</name>
        <dbReference type="ChEBI" id="CHEBI:60240"/>
        <label>1</label>
    </ligand>
</feature>
<keyword evidence="3 6" id="KW-0645">Protease</keyword>
<dbReference type="HAMAP" id="MF_01974">
    <property type="entry name" value="MetAP_1"/>
    <property type="match status" value="1"/>
</dbReference>
<dbReference type="PANTHER" id="PTHR43330:SF27">
    <property type="entry name" value="METHIONINE AMINOPEPTIDASE"/>
    <property type="match status" value="1"/>
</dbReference>
<evidence type="ECO:0000256" key="5">
    <source>
        <dbReference type="ARBA" id="ARBA00022801"/>
    </source>
</evidence>
<dbReference type="GO" id="GO:0046872">
    <property type="term" value="F:metal ion binding"/>
    <property type="evidence" value="ECO:0007669"/>
    <property type="project" value="UniProtKB-UniRule"/>
</dbReference>
<organism evidence="9 10">
    <name type="scientific">Candidatus Roizmanbacteria bacterium CG22_combo_CG10-13_8_21_14_all_34_12</name>
    <dbReference type="NCBI Taxonomy" id="1974860"/>
    <lineage>
        <taxon>Bacteria</taxon>
        <taxon>Candidatus Roizmaniibacteriota</taxon>
    </lineage>
</organism>
<evidence type="ECO:0000259" key="8">
    <source>
        <dbReference type="Pfam" id="PF00557"/>
    </source>
</evidence>
<keyword evidence="4 6" id="KW-0479">Metal-binding</keyword>
<evidence type="ECO:0000313" key="10">
    <source>
        <dbReference type="Proteomes" id="UP000229699"/>
    </source>
</evidence>
<dbReference type="GO" id="GO:0070006">
    <property type="term" value="F:metalloaminopeptidase activity"/>
    <property type="evidence" value="ECO:0007669"/>
    <property type="project" value="UniProtKB-UniRule"/>
</dbReference>
<feature type="binding site" evidence="6">
    <location>
        <position position="94"/>
    </location>
    <ligand>
        <name>a divalent metal cation</name>
        <dbReference type="ChEBI" id="CHEBI:60240"/>
        <label>1</label>
    </ligand>
</feature>
<evidence type="ECO:0000256" key="6">
    <source>
        <dbReference type="HAMAP-Rule" id="MF_01974"/>
    </source>
</evidence>
<feature type="binding site" evidence="6">
    <location>
        <position position="236"/>
    </location>
    <ligand>
        <name>a divalent metal cation</name>
        <dbReference type="ChEBI" id="CHEBI:60240"/>
        <label>1</label>
    </ligand>
</feature>
<feature type="binding site" evidence="6">
    <location>
        <position position="105"/>
    </location>
    <ligand>
        <name>a divalent metal cation</name>
        <dbReference type="ChEBI" id="CHEBI:60240"/>
        <label>2</label>
        <note>catalytic</note>
    </ligand>
</feature>
<dbReference type="AlphaFoldDB" id="A0A2H0C1D9"/>
<feature type="domain" description="Peptidase M24" evidence="8">
    <location>
        <begin position="13"/>
        <end position="243"/>
    </location>
</feature>
<reference evidence="9 10" key="1">
    <citation type="submission" date="2017-09" db="EMBL/GenBank/DDBJ databases">
        <title>Depth-based differentiation of microbial function through sediment-hosted aquifers and enrichment of novel symbionts in the deep terrestrial subsurface.</title>
        <authorList>
            <person name="Probst A.J."/>
            <person name="Ladd B."/>
            <person name="Jarett J.K."/>
            <person name="Geller-Mcgrath D.E."/>
            <person name="Sieber C.M."/>
            <person name="Emerson J.B."/>
            <person name="Anantharaman K."/>
            <person name="Thomas B.C."/>
            <person name="Malmstrom R."/>
            <person name="Stieglmeier M."/>
            <person name="Klingl A."/>
            <person name="Woyke T."/>
            <person name="Ryan C.M."/>
            <person name="Banfield J.F."/>
        </authorList>
    </citation>
    <scope>NUCLEOTIDE SEQUENCE [LARGE SCALE GENOMIC DNA]</scope>
    <source>
        <strain evidence="9">CG22_combo_CG10-13_8_21_14_all_34_12</strain>
    </source>
</reference>
<evidence type="ECO:0000313" key="9">
    <source>
        <dbReference type="EMBL" id="PIP63726.1"/>
    </source>
</evidence>
<accession>A0A2H0C1D9</accession>
<protein>
    <recommendedName>
        <fullName evidence="6 7">Methionine aminopeptidase</fullName>
        <shortName evidence="6">MAP</shortName>
        <shortName evidence="6">MetAP</shortName>
        <ecNumber evidence="6 7">3.4.11.18</ecNumber>
    </recommendedName>
    <alternativeName>
        <fullName evidence="6">Peptidase M</fullName>
    </alternativeName>
</protein>
<dbReference type="InterPro" id="IPR001714">
    <property type="entry name" value="Pept_M24_MAP"/>
</dbReference>
<evidence type="ECO:0000256" key="7">
    <source>
        <dbReference type="RuleBase" id="RU003653"/>
    </source>
</evidence>
<dbReference type="Proteomes" id="UP000229699">
    <property type="component" value="Unassembled WGS sequence"/>
</dbReference>
<comment type="catalytic activity">
    <reaction evidence="6 7">
        <text>Release of N-terminal amino acids, preferentially methionine, from peptides and arylamides.</text>
        <dbReference type="EC" id="3.4.11.18"/>
    </reaction>
</comment>
<feature type="binding site" evidence="6">
    <location>
        <position position="177"/>
    </location>
    <ligand>
        <name>substrate</name>
    </ligand>
</feature>
<keyword evidence="5 6" id="KW-0378">Hydrolase</keyword>
<dbReference type="GO" id="GO:0004239">
    <property type="term" value="F:initiator methionyl aminopeptidase activity"/>
    <property type="evidence" value="ECO:0007669"/>
    <property type="project" value="UniProtKB-UniRule"/>
</dbReference>
<dbReference type="InterPro" id="IPR036005">
    <property type="entry name" value="Creatinase/aminopeptidase-like"/>
</dbReference>
<evidence type="ECO:0000256" key="3">
    <source>
        <dbReference type="ARBA" id="ARBA00022670"/>
    </source>
</evidence>
<evidence type="ECO:0000256" key="2">
    <source>
        <dbReference type="ARBA" id="ARBA00022438"/>
    </source>
</evidence>